<feature type="transmembrane region" description="Helical" evidence="1">
    <location>
        <begin position="63"/>
        <end position="85"/>
    </location>
</feature>
<keyword evidence="1" id="KW-0812">Transmembrane</keyword>
<reference evidence="2 3" key="1">
    <citation type="journal article" date="2019" name="Environ. Microbiol.">
        <title>Species interactions and distinct microbial communities in high Arctic permafrost affected cryosols are associated with the CH4 and CO2 gas fluxes.</title>
        <authorList>
            <person name="Altshuler I."/>
            <person name="Hamel J."/>
            <person name="Turney S."/>
            <person name="Magnuson E."/>
            <person name="Levesque R."/>
            <person name="Greer C."/>
            <person name="Whyte L.G."/>
        </authorList>
    </citation>
    <scope>NUCLEOTIDE SEQUENCE [LARGE SCALE GENOMIC DNA]</scope>
    <source>
        <strain evidence="2 3">S9.3A</strain>
    </source>
</reference>
<keyword evidence="3" id="KW-1185">Reference proteome</keyword>
<evidence type="ECO:0000313" key="3">
    <source>
        <dbReference type="Proteomes" id="UP000317722"/>
    </source>
</evidence>
<gene>
    <name evidence="2" type="ORF">EAH86_09665</name>
</gene>
<protein>
    <submittedName>
        <fullName evidence="2">Uncharacterized protein</fullName>
    </submittedName>
</protein>
<proteinExistence type="predicted"/>
<sequence>MKMGLMDDAALIPYWLAFLIGPVLLAFAAWVLPAQFKEAQRQVPFRRVSSAAVNDAVDAWFPAIWAAGMGVIGTVFVLGGLFRLAGVAL</sequence>
<evidence type="ECO:0000256" key="1">
    <source>
        <dbReference type="SAM" id="Phobius"/>
    </source>
</evidence>
<dbReference type="EMBL" id="RCZM01000003">
    <property type="protein sequence ID" value="TPG17033.1"/>
    <property type="molecule type" value="Genomic_DNA"/>
</dbReference>
<evidence type="ECO:0000313" key="2">
    <source>
        <dbReference type="EMBL" id="TPG17033.1"/>
    </source>
</evidence>
<feature type="transmembrane region" description="Helical" evidence="1">
    <location>
        <begin position="12"/>
        <end position="32"/>
    </location>
</feature>
<dbReference type="RefSeq" id="WP_140739723.1">
    <property type="nucleotide sequence ID" value="NZ_RCZM01000003.1"/>
</dbReference>
<keyword evidence="1" id="KW-1133">Transmembrane helix</keyword>
<accession>A0A502CW47</accession>
<comment type="caution">
    <text evidence="2">The sequence shown here is derived from an EMBL/GenBank/DDBJ whole genome shotgun (WGS) entry which is preliminary data.</text>
</comment>
<dbReference type="Proteomes" id="UP000317722">
    <property type="component" value="Unassembled WGS sequence"/>
</dbReference>
<dbReference type="AlphaFoldDB" id="A0A502CW47"/>
<name>A0A502CW47_9MICO</name>
<keyword evidence="1" id="KW-0472">Membrane</keyword>
<organism evidence="2 3">
    <name type="scientific">Pedococcus bigeumensis</name>
    <dbReference type="NCBI Taxonomy" id="433644"/>
    <lineage>
        <taxon>Bacteria</taxon>
        <taxon>Bacillati</taxon>
        <taxon>Actinomycetota</taxon>
        <taxon>Actinomycetes</taxon>
        <taxon>Micrococcales</taxon>
        <taxon>Intrasporangiaceae</taxon>
        <taxon>Pedococcus</taxon>
    </lineage>
</organism>